<dbReference type="InterPro" id="IPR027417">
    <property type="entry name" value="P-loop_NTPase"/>
</dbReference>
<dbReference type="Pfam" id="PF08463">
    <property type="entry name" value="EcoEI_R_C"/>
    <property type="match status" value="1"/>
</dbReference>
<dbReference type="InterPro" id="IPR050742">
    <property type="entry name" value="Helicase_Restrict-Modif_Enz"/>
</dbReference>
<reference evidence="4 5" key="1">
    <citation type="submission" date="2024-01" db="EMBL/GenBank/DDBJ databases">
        <title>Pedobacter sp. nov., isolated from fresh soil.</title>
        <authorList>
            <person name="Le N.T.T."/>
        </authorList>
    </citation>
    <scope>NUCLEOTIDE SEQUENCE [LARGE SCALE GENOMIC DNA]</scope>
    <source>
        <strain evidence="4 5">KR3-3</strain>
    </source>
</reference>
<feature type="domain" description="Helicase ATP-binding" evidence="2">
    <location>
        <begin position="244"/>
        <end position="398"/>
    </location>
</feature>
<dbReference type="Proteomes" id="UP001336835">
    <property type="component" value="Unassembled WGS sequence"/>
</dbReference>
<gene>
    <name evidence="4" type="ORF">VRU48_06370</name>
</gene>
<keyword evidence="5" id="KW-1185">Reference proteome</keyword>
<dbReference type="PROSITE" id="PS51192">
    <property type="entry name" value="HELICASE_ATP_BIND_1"/>
    <property type="match status" value="1"/>
</dbReference>
<dbReference type="Pfam" id="PF00271">
    <property type="entry name" value="Helicase_C"/>
    <property type="match status" value="1"/>
</dbReference>
<feature type="coiled-coil region" evidence="1">
    <location>
        <begin position="3"/>
        <end position="57"/>
    </location>
</feature>
<dbReference type="InterPro" id="IPR014001">
    <property type="entry name" value="Helicase_ATP-bd"/>
</dbReference>
<dbReference type="Gene3D" id="3.40.50.300">
    <property type="entry name" value="P-loop containing nucleotide triphosphate hydrolases"/>
    <property type="match status" value="2"/>
</dbReference>
<dbReference type="GO" id="GO:0004386">
    <property type="term" value="F:helicase activity"/>
    <property type="evidence" value="ECO:0007669"/>
    <property type="project" value="UniProtKB-KW"/>
</dbReference>
<name>A0ABU7I5T6_9SPHI</name>
<evidence type="ECO:0000259" key="3">
    <source>
        <dbReference type="PROSITE" id="PS51194"/>
    </source>
</evidence>
<dbReference type="InterPro" id="IPR006935">
    <property type="entry name" value="Helicase/UvrB_N"/>
</dbReference>
<evidence type="ECO:0000259" key="2">
    <source>
        <dbReference type="PROSITE" id="PS51192"/>
    </source>
</evidence>
<proteinExistence type="predicted"/>
<keyword evidence="1" id="KW-0175">Coiled coil</keyword>
<evidence type="ECO:0000313" key="5">
    <source>
        <dbReference type="Proteomes" id="UP001336835"/>
    </source>
</evidence>
<feature type="domain" description="Helicase C-terminal" evidence="3">
    <location>
        <begin position="471"/>
        <end position="658"/>
    </location>
</feature>
<accession>A0ABU7I5T6</accession>
<keyword evidence="4" id="KW-0547">Nucleotide-binding</keyword>
<dbReference type="PROSITE" id="PS51194">
    <property type="entry name" value="HELICASE_CTER"/>
    <property type="match status" value="1"/>
</dbReference>
<protein>
    <submittedName>
        <fullName evidence="4">DEAD/DEAH box helicase family protein</fullName>
    </submittedName>
</protein>
<dbReference type="EMBL" id="JAZDQT010000001">
    <property type="protein sequence ID" value="MEE1944722.1"/>
    <property type="molecule type" value="Genomic_DNA"/>
</dbReference>
<sequence>MKIEEILQTIKTFEETLKRYKSDLEKNPGSTFYSGLVKNTEEYIKELKGELKQQKLDENIGKVFTGNGKKINEATSTDLPIILKLVNEYGWKVGDTLLYQQIYDIPENLKRDYPNLKNIRPDIVLQDLNGEVLAVIENNLDKENKDLLKLRTVITHLLKPRFLYACSAERILFYDNAWKGLDAGEFKQVTNFMSLEEMRLKVEQQKKIASNKEITIDTTIAGGFDPTIGKERYYQLQCIRTIIENYKAGKQKMLIHMATGLGKTRTAVALVKALLGSGLTKRILFVVDRRMLAKQSVDDGFALISREHTSSWITTSNFRARKHASIHVVVIDTLELIHSDLPSNFYDLIIVDECHRSINVNRKLIFDHFLCPRVGLTATPRIVTAKEGTEVDEEDLAIIDTYKLFGCETGEPDFQFDMDRGISEGFLAPYKPIELLSSLVQEAEENGITFDHVLEPQEKYVIALGAEKKLKLEQLNRKFISEENCLRIAEELKKNTQYGEKVILFGVSQAHCIELAKAINKVFEKDLSEKPYYAEAVISENNELNETLKAWFKKPYQKPYVVTSVDILSTGVDIPCVRYIAFAGLTKSVGKYIQMVGRGTRLDPKTGKFSFTVLDFVGLCRRMEDNGKGTLKENKKIVKPGNQKPKVPGTPQPKGDYFLIDNPDPAHLIQRVEIHGDTIIVKDNIPIEEAKRIFEEELKKTQEPVIADLKEKAKQDDYQPTDQEMAKLLDWLSKPNTFLDEGHLQKMYDFPEGSAWDFLLHALGKKKIPTPKERIEKNYLSYIHTYNFTDEQIIVLKKIKDVFTSNLASKRTIDEKEIFGNPIYEKLIGSYNDINKKFDGKFNLVINDLKKTFQGGLYH</sequence>
<dbReference type="SMART" id="SM00490">
    <property type="entry name" value="HELICc"/>
    <property type="match status" value="1"/>
</dbReference>
<dbReference type="PANTHER" id="PTHR47396">
    <property type="entry name" value="TYPE I RESTRICTION ENZYME ECOKI R PROTEIN"/>
    <property type="match status" value="1"/>
</dbReference>
<organism evidence="4 5">
    <name type="scientific">Pedobacter albus</name>
    <dbReference type="NCBI Taxonomy" id="3113905"/>
    <lineage>
        <taxon>Bacteria</taxon>
        <taxon>Pseudomonadati</taxon>
        <taxon>Bacteroidota</taxon>
        <taxon>Sphingobacteriia</taxon>
        <taxon>Sphingobacteriales</taxon>
        <taxon>Sphingobacteriaceae</taxon>
        <taxon>Pedobacter</taxon>
    </lineage>
</organism>
<keyword evidence="4" id="KW-0067">ATP-binding</keyword>
<evidence type="ECO:0000313" key="4">
    <source>
        <dbReference type="EMBL" id="MEE1944722.1"/>
    </source>
</evidence>
<dbReference type="InterPro" id="IPR013670">
    <property type="entry name" value="EcoEI_R_C_dom"/>
</dbReference>
<dbReference type="PANTHER" id="PTHR47396:SF1">
    <property type="entry name" value="ATP-DEPENDENT HELICASE IRC3-RELATED"/>
    <property type="match status" value="1"/>
</dbReference>
<keyword evidence="4" id="KW-0378">Hydrolase</keyword>
<dbReference type="SMART" id="SM00487">
    <property type="entry name" value="DEXDc"/>
    <property type="match status" value="1"/>
</dbReference>
<dbReference type="InterPro" id="IPR001650">
    <property type="entry name" value="Helicase_C-like"/>
</dbReference>
<dbReference type="Pfam" id="PF04851">
    <property type="entry name" value="ResIII"/>
    <property type="match status" value="1"/>
</dbReference>
<dbReference type="SUPFAM" id="SSF52540">
    <property type="entry name" value="P-loop containing nucleoside triphosphate hydrolases"/>
    <property type="match status" value="1"/>
</dbReference>
<keyword evidence="4" id="KW-0347">Helicase</keyword>
<evidence type="ECO:0000256" key="1">
    <source>
        <dbReference type="SAM" id="Coils"/>
    </source>
</evidence>
<comment type="caution">
    <text evidence="4">The sequence shown here is derived from an EMBL/GenBank/DDBJ whole genome shotgun (WGS) entry which is preliminary data.</text>
</comment>
<dbReference type="RefSeq" id="WP_330107082.1">
    <property type="nucleotide sequence ID" value="NZ_JAZDQT010000001.1"/>
</dbReference>